<evidence type="ECO:0000256" key="2">
    <source>
        <dbReference type="ARBA" id="ARBA00023015"/>
    </source>
</evidence>
<dbReference type="GO" id="GO:0000977">
    <property type="term" value="F:RNA polymerase II transcription regulatory region sequence-specific DNA binding"/>
    <property type="evidence" value="ECO:0007669"/>
    <property type="project" value="InterPro"/>
</dbReference>
<dbReference type="InterPro" id="IPR036879">
    <property type="entry name" value="TF_MADSbox_sf"/>
</dbReference>
<feature type="domain" description="K-box" evidence="7">
    <location>
        <begin position="91"/>
        <end position="191"/>
    </location>
</feature>
<name>A0A0D3CF40_BRAOL</name>
<keyword evidence="5" id="KW-0539">Nucleus</keyword>
<organism evidence="8 9">
    <name type="scientific">Brassica oleracea var. oleracea</name>
    <dbReference type="NCBI Taxonomy" id="109376"/>
    <lineage>
        <taxon>Eukaryota</taxon>
        <taxon>Viridiplantae</taxon>
        <taxon>Streptophyta</taxon>
        <taxon>Embryophyta</taxon>
        <taxon>Tracheophyta</taxon>
        <taxon>Spermatophyta</taxon>
        <taxon>Magnoliopsida</taxon>
        <taxon>eudicotyledons</taxon>
        <taxon>Gunneridae</taxon>
        <taxon>Pentapetalae</taxon>
        <taxon>rosids</taxon>
        <taxon>malvids</taxon>
        <taxon>Brassicales</taxon>
        <taxon>Brassicaceae</taxon>
        <taxon>Brassiceae</taxon>
        <taxon>Brassica</taxon>
    </lineage>
</organism>
<keyword evidence="9" id="KW-1185">Reference proteome</keyword>
<dbReference type="OMA" id="SSWEHLM"/>
<dbReference type="Gene3D" id="3.40.1810.10">
    <property type="entry name" value="Transcription factor, MADS-box"/>
    <property type="match status" value="1"/>
</dbReference>
<comment type="subcellular location">
    <subcellularLocation>
        <location evidence="1">Nucleus</location>
    </subcellularLocation>
</comment>
<dbReference type="SMR" id="A0A0D3CF40"/>
<dbReference type="CDD" id="cd00265">
    <property type="entry name" value="MADS_MEF2_like"/>
    <property type="match status" value="1"/>
</dbReference>
<dbReference type="Pfam" id="PF00319">
    <property type="entry name" value="SRF-TF"/>
    <property type="match status" value="1"/>
</dbReference>
<reference evidence="8" key="2">
    <citation type="submission" date="2015-03" db="UniProtKB">
        <authorList>
            <consortium name="EnsemblPlants"/>
        </authorList>
    </citation>
    <scope>IDENTIFICATION</scope>
</reference>
<reference evidence="8 9" key="1">
    <citation type="journal article" date="2014" name="Genome Biol.">
        <title>Transcriptome and methylome profiling reveals relics of genome dominance in the mesopolyploid Brassica oleracea.</title>
        <authorList>
            <person name="Parkin I.A."/>
            <person name="Koh C."/>
            <person name="Tang H."/>
            <person name="Robinson S.J."/>
            <person name="Kagale S."/>
            <person name="Clarke W.E."/>
            <person name="Town C.D."/>
            <person name="Nixon J."/>
            <person name="Krishnakumar V."/>
            <person name="Bidwell S.L."/>
            <person name="Denoeud F."/>
            <person name="Belcram H."/>
            <person name="Links M.G."/>
            <person name="Just J."/>
            <person name="Clarke C."/>
            <person name="Bender T."/>
            <person name="Huebert T."/>
            <person name="Mason A.S."/>
            <person name="Pires J.C."/>
            <person name="Barker G."/>
            <person name="Moore J."/>
            <person name="Walley P.G."/>
            <person name="Manoli S."/>
            <person name="Batley J."/>
            <person name="Edwards D."/>
            <person name="Nelson M.N."/>
            <person name="Wang X."/>
            <person name="Paterson A.H."/>
            <person name="King G."/>
            <person name="Bancroft I."/>
            <person name="Chalhoub B."/>
            <person name="Sharpe A.G."/>
        </authorList>
    </citation>
    <scope>NUCLEOTIDE SEQUENCE</scope>
    <source>
        <strain evidence="8 9">cv. TO1000</strain>
    </source>
</reference>
<dbReference type="PRINTS" id="PR00404">
    <property type="entry name" value="MADSDOMAIN"/>
</dbReference>
<dbReference type="SUPFAM" id="SSF55455">
    <property type="entry name" value="SRF-like"/>
    <property type="match status" value="1"/>
</dbReference>
<sequence length="250" mass="29358">MRKGKVVIKKLDDKVKRQVTFAKRKKSLMKKARELSVLCDVPIVLIIFSQTDKLYSFCSQSTSIENLIMRYQLTKEGHAAAVDSFHPVDHELYCEETKETMMREIENLKMNLQLYGGGHGMNLLTYDDLLRFELQLESSFQNARARKFELMHQQQQRDDPKGKGKEIFMDEENQQFYHLGQGSSWEHLMWQAERQMMTCQREVEDDFMRRHMKEQFPFNVDEQPTGLLQLLRTPPSPVKTLSQSPGTNKC</sequence>
<evidence type="ECO:0008006" key="10">
    <source>
        <dbReference type="Google" id="ProtNLM"/>
    </source>
</evidence>
<dbReference type="InterPro" id="IPR033896">
    <property type="entry name" value="MEF2-like_N"/>
</dbReference>
<dbReference type="GO" id="GO:0045944">
    <property type="term" value="P:positive regulation of transcription by RNA polymerase II"/>
    <property type="evidence" value="ECO:0007669"/>
    <property type="project" value="InterPro"/>
</dbReference>
<dbReference type="SMART" id="SM00432">
    <property type="entry name" value="MADS"/>
    <property type="match status" value="1"/>
</dbReference>
<evidence type="ECO:0000313" key="8">
    <source>
        <dbReference type="EnsemblPlants" id="Bo5g065750.1"/>
    </source>
</evidence>
<feature type="domain" description="MADS-box" evidence="6">
    <location>
        <begin position="1"/>
        <end position="61"/>
    </location>
</feature>
<dbReference type="PROSITE" id="PS51297">
    <property type="entry name" value="K_BOX"/>
    <property type="match status" value="1"/>
</dbReference>
<dbReference type="GO" id="GO:0003700">
    <property type="term" value="F:DNA-binding transcription factor activity"/>
    <property type="evidence" value="ECO:0007669"/>
    <property type="project" value="InterPro"/>
</dbReference>
<dbReference type="PANTHER" id="PTHR48019">
    <property type="entry name" value="SERUM RESPONSE FACTOR HOMOLOG"/>
    <property type="match status" value="1"/>
</dbReference>
<dbReference type="InterPro" id="IPR050142">
    <property type="entry name" value="MADS-box/MEF2_TF"/>
</dbReference>
<proteinExistence type="predicted"/>
<keyword evidence="3" id="KW-0238">DNA-binding</keyword>
<dbReference type="EnsemblPlants" id="Bo5g065750.1">
    <property type="protein sequence ID" value="Bo5g065750.1"/>
    <property type="gene ID" value="Bo5g065750"/>
</dbReference>
<evidence type="ECO:0000256" key="1">
    <source>
        <dbReference type="ARBA" id="ARBA00004123"/>
    </source>
</evidence>
<evidence type="ECO:0000313" key="9">
    <source>
        <dbReference type="Proteomes" id="UP000032141"/>
    </source>
</evidence>
<evidence type="ECO:0000259" key="7">
    <source>
        <dbReference type="PROSITE" id="PS51297"/>
    </source>
</evidence>
<dbReference type="STRING" id="109376.A0A0D3CF40"/>
<dbReference type="eggNOG" id="KOG0014">
    <property type="taxonomic scope" value="Eukaryota"/>
</dbReference>
<keyword evidence="4" id="KW-0804">Transcription</keyword>
<evidence type="ECO:0000256" key="5">
    <source>
        <dbReference type="ARBA" id="ARBA00023242"/>
    </source>
</evidence>
<evidence type="ECO:0000256" key="4">
    <source>
        <dbReference type="ARBA" id="ARBA00023163"/>
    </source>
</evidence>
<accession>A0A0D3CF40</accession>
<dbReference type="PROSITE" id="PS50066">
    <property type="entry name" value="MADS_BOX_2"/>
    <property type="match status" value="1"/>
</dbReference>
<dbReference type="AlphaFoldDB" id="A0A0D3CF40"/>
<dbReference type="GO" id="GO:0005634">
    <property type="term" value="C:nucleus"/>
    <property type="evidence" value="ECO:0007669"/>
    <property type="project" value="UniProtKB-SubCell"/>
</dbReference>
<protein>
    <recommendedName>
        <fullName evidence="10">MADS-box domain-containing protein</fullName>
    </recommendedName>
</protein>
<evidence type="ECO:0000259" key="6">
    <source>
        <dbReference type="PROSITE" id="PS50066"/>
    </source>
</evidence>
<dbReference type="Proteomes" id="UP000032141">
    <property type="component" value="Chromosome C5"/>
</dbReference>
<evidence type="ECO:0000256" key="3">
    <source>
        <dbReference type="ARBA" id="ARBA00023125"/>
    </source>
</evidence>
<dbReference type="InterPro" id="IPR002100">
    <property type="entry name" value="TF_MADSbox"/>
</dbReference>
<keyword evidence="2" id="KW-0805">Transcription regulation</keyword>
<dbReference type="InterPro" id="IPR002487">
    <property type="entry name" value="TF_Kbox"/>
</dbReference>
<dbReference type="HOGENOM" id="CLU_053053_0_4_1"/>
<dbReference type="Pfam" id="PF01486">
    <property type="entry name" value="K-box"/>
    <property type="match status" value="1"/>
</dbReference>
<dbReference type="Gramene" id="Bo5g065750.1">
    <property type="protein sequence ID" value="Bo5g065750.1"/>
    <property type="gene ID" value="Bo5g065750"/>
</dbReference>
<dbReference type="GO" id="GO:0046983">
    <property type="term" value="F:protein dimerization activity"/>
    <property type="evidence" value="ECO:0007669"/>
    <property type="project" value="InterPro"/>
</dbReference>